<feature type="chain" id="PRO_5020964904" description="Apple domain-containing protein" evidence="2">
    <location>
        <begin position="21"/>
        <end position="642"/>
    </location>
</feature>
<comment type="caution">
    <text evidence="3">The sequence shown here is derived from an EMBL/GenBank/DDBJ whole genome shotgun (WGS) entry which is preliminary data.</text>
</comment>
<evidence type="ECO:0008006" key="5">
    <source>
        <dbReference type="Google" id="ProtNLM"/>
    </source>
</evidence>
<reference evidence="3 4" key="1">
    <citation type="submission" date="2018-10" db="EMBL/GenBank/DDBJ databases">
        <title>Fifty Aureobasidium pullulans genomes reveal a recombining polyextremotolerant generalist.</title>
        <authorList>
            <person name="Gostincar C."/>
            <person name="Turk M."/>
            <person name="Zajc J."/>
            <person name="Gunde-Cimerman N."/>
        </authorList>
    </citation>
    <scope>NUCLEOTIDE SEQUENCE [LARGE SCALE GENOMIC DNA]</scope>
    <source>
        <strain evidence="3 4">EXF-10507</strain>
    </source>
</reference>
<feature type="compositionally biased region" description="Low complexity" evidence="1">
    <location>
        <begin position="585"/>
        <end position="594"/>
    </location>
</feature>
<sequence length="642" mass="63765">MPSFISAAVAALSLSSLASANVAYRRQEQGFNSSSSASSQLSTRVPVPIGTGSSSIIGTSSAVSSSVAGGVNPGSNSTATATGGSSATRTGSNPSATASGSTPDSLTINGVTFSLEVNITYSGVEIDLAIQLTKRADETLPQCLTTCAANTECVGTAFNNNTETCTFFSSIDTASRRTAPGVTFATVTGRANNSTSSAAGNGTSSTRGPTFPTSTRTNNGTSVTATPNNPGTNGTFPNAESLICPTYDDEVLLNTDGSQYLIRCGLNIDGTVISVRKARMIRRQATFGNDWIVDCIDTCSALGNCVGTSYNSVQGTCTFYSSVDGLVADANTDSAILVNEAGDVPSATPVVSTVTSTANGVLTTITTTPMTTSTVYSTTTRTIQSCAPGVPCAGAQTVTEIVVAYTTVCPVSAVPTGVATGGAGATITKVCTACAYQPTVVTVYQCPTAPGAPGAGKPTAVATKTISVPVLNGPTGALMTSTVYQTQEHVTTTCGANGCGKATVTAVVSLYTTVCPVSSGASTPAASNPGASTPAASNPGSSAPAPSSSEAVYVPGTTKPATTETHPASTVPGTTNEATTVQPSTKAATTETKPATTVKASSSIVQYNPSSTTSGVVQYTGAAVKNGMGFAAVAAGVAALVL</sequence>
<protein>
    <recommendedName>
        <fullName evidence="5">Apple domain-containing protein</fullName>
    </recommendedName>
</protein>
<feature type="region of interest" description="Disordered" evidence="1">
    <location>
        <begin position="521"/>
        <end position="594"/>
    </location>
</feature>
<feature type="compositionally biased region" description="Low complexity" evidence="1">
    <location>
        <begin position="191"/>
        <end position="208"/>
    </location>
</feature>
<feature type="compositionally biased region" description="Polar residues" evidence="1">
    <location>
        <begin position="211"/>
        <end position="223"/>
    </location>
</feature>
<keyword evidence="2" id="KW-0732">Signal</keyword>
<dbReference type="Gene3D" id="3.50.4.10">
    <property type="entry name" value="Hepatocyte Growth Factor"/>
    <property type="match status" value="1"/>
</dbReference>
<feature type="region of interest" description="Disordered" evidence="1">
    <location>
        <begin position="191"/>
        <end position="234"/>
    </location>
</feature>
<feature type="compositionally biased region" description="Polar residues" evidence="1">
    <location>
        <begin position="94"/>
        <end position="103"/>
    </location>
</feature>
<feature type="signal peptide" evidence="2">
    <location>
        <begin position="1"/>
        <end position="20"/>
    </location>
</feature>
<feature type="region of interest" description="Disordered" evidence="1">
    <location>
        <begin position="67"/>
        <end position="103"/>
    </location>
</feature>
<evidence type="ECO:0000256" key="2">
    <source>
        <dbReference type="SAM" id="SignalP"/>
    </source>
</evidence>
<feature type="compositionally biased region" description="Low complexity" evidence="1">
    <location>
        <begin position="67"/>
        <end position="93"/>
    </location>
</feature>
<dbReference type="Proteomes" id="UP000304928">
    <property type="component" value="Unassembled WGS sequence"/>
</dbReference>
<gene>
    <name evidence="3" type="ORF">D6D15_08269</name>
</gene>
<feature type="compositionally biased region" description="Low complexity" evidence="1">
    <location>
        <begin position="521"/>
        <end position="549"/>
    </location>
</feature>
<proteinExistence type="predicted"/>
<name>A0A4S9AY18_AURPU</name>
<evidence type="ECO:0000313" key="4">
    <source>
        <dbReference type="Proteomes" id="UP000304928"/>
    </source>
</evidence>
<dbReference type="AlphaFoldDB" id="A0A4S9AY18"/>
<feature type="compositionally biased region" description="Low complexity" evidence="1">
    <location>
        <begin position="224"/>
        <end position="234"/>
    </location>
</feature>
<dbReference type="EMBL" id="QZAR01000191">
    <property type="protein sequence ID" value="THW85158.1"/>
    <property type="molecule type" value="Genomic_DNA"/>
</dbReference>
<organism evidence="3 4">
    <name type="scientific">Aureobasidium pullulans</name>
    <name type="common">Black yeast</name>
    <name type="synonym">Pullularia pullulans</name>
    <dbReference type="NCBI Taxonomy" id="5580"/>
    <lineage>
        <taxon>Eukaryota</taxon>
        <taxon>Fungi</taxon>
        <taxon>Dikarya</taxon>
        <taxon>Ascomycota</taxon>
        <taxon>Pezizomycotina</taxon>
        <taxon>Dothideomycetes</taxon>
        <taxon>Dothideomycetidae</taxon>
        <taxon>Dothideales</taxon>
        <taxon>Saccotheciaceae</taxon>
        <taxon>Aureobasidium</taxon>
    </lineage>
</organism>
<evidence type="ECO:0000256" key="1">
    <source>
        <dbReference type="SAM" id="MobiDB-lite"/>
    </source>
</evidence>
<feature type="compositionally biased region" description="Polar residues" evidence="1">
    <location>
        <begin position="559"/>
        <end position="584"/>
    </location>
</feature>
<accession>A0A4S9AY18</accession>
<evidence type="ECO:0000313" key="3">
    <source>
        <dbReference type="EMBL" id="THW85158.1"/>
    </source>
</evidence>